<feature type="compositionally biased region" description="Basic and acidic residues" evidence="1">
    <location>
        <begin position="33"/>
        <end position="46"/>
    </location>
</feature>
<keyword evidence="3" id="KW-1185">Reference proteome</keyword>
<evidence type="ECO:0000256" key="1">
    <source>
        <dbReference type="SAM" id="MobiDB-lite"/>
    </source>
</evidence>
<feature type="region of interest" description="Disordered" evidence="1">
    <location>
        <begin position="19"/>
        <end position="46"/>
    </location>
</feature>
<gene>
    <name evidence="2" type="ORF">HID58_049452</name>
</gene>
<evidence type="ECO:0000313" key="3">
    <source>
        <dbReference type="Proteomes" id="UP000824890"/>
    </source>
</evidence>
<organism evidence="2 3">
    <name type="scientific">Brassica napus</name>
    <name type="common">Rape</name>
    <dbReference type="NCBI Taxonomy" id="3708"/>
    <lineage>
        <taxon>Eukaryota</taxon>
        <taxon>Viridiplantae</taxon>
        <taxon>Streptophyta</taxon>
        <taxon>Embryophyta</taxon>
        <taxon>Tracheophyta</taxon>
        <taxon>Spermatophyta</taxon>
        <taxon>Magnoliopsida</taxon>
        <taxon>eudicotyledons</taxon>
        <taxon>Gunneridae</taxon>
        <taxon>Pentapetalae</taxon>
        <taxon>rosids</taxon>
        <taxon>malvids</taxon>
        <taxon>Brassicales</taxon>
        <taxon>Brassicaceae</taxon>
        <taxon>Brassiceae</taxon>
        <taxon>Brassica</taxon>
    </lineage>
</organism>
<protein>
    <submittedName>
        <fullName evidence="2">Uncharacterized protein</fullName>
    </submittedName>
</protein>
<comment type="caution">
    <text evidence="2">The sequence shown here is derived from an EMBL/GenBank/DDBJ whole genome shotgun (WGS) entry which is preliminary data.</text>
</comment>
<dbReference type="EMBL" id="JAGKQM010000012">
    <property type="protein sequence ID" value="KAH0899884.1"/>
    <property type="molecule type" value="Genomic_DNA"/>
</dbReference>
<proteinExistence type="predicted"/>
<name>A0ABQ8B509_BRANA</name>
<sequence>MANHCSICNMLTHSSRHCDKRQREIPPLVPTKSETREEGRGATERVSRRYSSQELISLLQNTLPPLGEVLPLMWHLSNKEWIGMEDHMGRESL</sequence>
<reference evidence="2 3" key="1">
    <citation type="submission" date="2021-05" db="EMBL/GenBank/DDBJ databases">
        <title>Genome Assembly of Synthetic Allotetraploid Brassica napus Reveals Homoeologous Exchanges between Subgenomes.</title>
        <authorList>
            <person name="Davis J.T."/>
        </authorList>
    </citation>
    <scope>NUCLEOTIDE SEQUENCE [LARGE SCALE GENOMIC DNA]</scope>
    <source>
        <strain evidence="3">cv. Da-Ae</strain>
        <tissue evidence="2">Seedling</tissue>
    </source>
</reference>
<dbReference type="Proteomes" id="UP000824890">
    <property type="component" value="Unassembled WGS sequence"/>
</dbReference>
<evidence type="ECO:0000313" key="2">
    <source>
        <dbReference type="EMBL" id="KAH0899884.1"/>
    </source>
</evidence>
<accession>A0ABQ8B509</accession>